<proteinExistence type="predicted"/>
<keyword evidence="3" id="KW-1185">Reference proteome</keyword>
<dbReference type="RefSeq" id="WP_032550263.1">
    <property type="nucleotide sequence ID" value="NZ_JFFR01000009.1"/>
</dbReference>
<evidence type="ECO:0008006" key="4">
    <source>
        <dbReference type="Google" id="ProtNLM"/>
    </source>
</evidence>
<dbReference type="STRING" id="212667.VFDL14_14190"/>
<gene>
    <name evidence="2" type="ORF">VFDL14_14190</name>
</gene>
<name>A0A066UTV5_9VIBR</name>
<dbReference type="Proteomes" id="UP000027219">
    <property type="component" value="Unassembled WGS sequence"/>
</dbReference>
<sequence length="76" mass="8387">MVSSTSVILFKVLLVALLFVIAFNLMKALFQFSSGKHSGKQLSHFLGRRVFFSAVVVVLLLLAMATGFITPNPRPY</sequence>
<feature type="transmembrane region" description="Helical" evidence="1">
    <location>
        <begin position="6"/>
        <end position="30"/>
    </location>
</feature>
<protein>
    <recommendedName>
        <fullName evidence="4">DUF2909 domain-containing protein</fullName>
    </recommendedName>
</protein>
<dbReference type="InterPro" id="IPR021313">
    <property type="entry name" value="DUF2909"/>
</dbReference>
<organism evidence="2 3">
    <name type="scientific">Vibrio fortis</name>
    <dbReference type="NCBI Taxonomy" id="212667"/>
    <lineage>
        <taxon>Bacteria</taxon>
        <taxon>Pseudomonadati</taxon>
        <taxon>Pseudomonadota</taxon>
        <taxon>Gammaproteobacteria</taxon>
        <taxon>Vibrionales</taxon>
        <taxon>Vibrionaceae</taxon>
        <taxon>Vibrio</taxon>
    </lineage>
</organism>
<dbReference type="AlphaFoldDB" id="A0A066UTV5"/>
<evidence type="ECO:0000313" key="3">
    <source>
        <dbReference type="Proteomes" id="UP000027219"/>
    </source>
</evidence>
<keyword evidence="1" id="KW-0472">Membrane</keyword>
<dbReference type="EMBL" id="JFFR01000009">
    <property type="protein sequence ID" value="KDN29327.1"/>
    <property type="molecule type" value="Genomic_DNA"/>
</dbReference>
<feature type="transmembrane region" description="Helical" evidence="1">
    <location>
        <begin position="50"/>
        <end position="70"/>
    </location>
</feature>
<evidence type="ECO:0000256" key="1">
    <source>
        <dbReference type="SAM" id="Phobius"/>
    </source>
</evidence>
<dbReference type="Pfam" id="PF11137">
    <property type="entry name" value="DUF2909"/>
    <property type="match status" value="1"/>
</dbReference>
<accession>A0A066UTV5</accession>
<keyword evidence="1" id="KW-1133">Transmembrane helix</keyword>
<comment type="caution">
    <text evidence="2">The sequence shown here is derived from an EMBL/GenBank/DDBJ whole genome shotgun (WGS) entry which is preliminary data.</text>
</comment>
<reference evidence="2 3" key="1">
    <citation type="submission" date="2014-02" db="EMBL/GenBank/DDBJ databases">
        <title>Vibrio fortis Dalian14 Genome Sequencing.</title>
        <authorList>
            <person name="Wang Y."/>
            <person name="Song L."/>
            <person name="Liu G."/>
            <person name="Ding J."/>
        </authorList>
    </citation>
    <scope>NUCLEOTIDE SEQUENCE [LARGE SCALE GENOMIC DNA]</scope>
    <source>
        <strain evidence="2 3">Dalian14</strain>
    </source>
</reference>
<keyword evidence="1" id="KW-0812">Transmembrane</keyword>
<evidence type="ECO:0000313" key="2">
    <source>
        <dbReference type="EMBL" id="KDN29327.1"/>
    </source>
</evidence>